<proteinExistence type="inferred from homology"/>
<dbReference type="InterPro" id="IPR006259">
    <property type="entry name" value="Adenyl_kin_sub"/>
</dbReference>
<dbReference type="HAMAP" id="MF_00235">
    <property type="entry name" value="Adenylate_kinase_Adk"/>
    <property type="match status" value="1"/>
</dbReference>
<dbReference type="InterPro" id="IPR033690">
    <property type="entry name" value="Adenylat_kinase_CS"/>
</dbReference>
<dbReference type="SUPFAM" id="SSF52540">
    <property type="entry name" value="P-loop containing nucleoside triphosphate hydrolases"/>
    <property type="match status" value="1"/>
</dbReference>
<dbReference type="PRINTS" id="PR00094">
    <property type="entry name" value="ADENYLTKNASE"/>
</dbReference>
<dbReference type="Proteomes" id="UP001294444">
    <property type="component" value="Unassembled WGS sequence"/>
</dbReference>
<dbReference type="GO" id="GO:0005524">
    <property type="term" value="F:ATP binding"/>
    <property type="evidence" value="ECO:0007669"/>
    <property type="project" value="InterPro"/>
</dbReference>
<dbReference type="InterPro" id="IPR000850">
    <property type="entry name" value="Adenylat/UMP-CMP_kin"/>
</dbReference>
<dbReference type="InterPro" id="IPR007862">
    <property type="entry name" value="Adenylate_kinase_lid-dom"/>
</dbReference>
<dbReference type="GO" id="GO:0004017">
    <property type="term" value="F:AMP kinase activity"/>
    <property type="evidence" value="ECO:0007669"/>
    <property type="project" value="InterPro"/>
</dbReference>
<gene>
    <name evidence="6" type="ORF">MEPE_04113</name>
</gene>
<evidence type="ECO:0000256" key="1">
    <source>
        <dbReference type="ARBA" id="ARBA00022679"/>
    </source>
</evidence>
<protein>
    <submittedName>
        <fullName evidence="6">Probable ADK2 - adenylate kinase, mitochondrial</fullName>
    </submittedName>
</protein>
<dbReference type="AlphaFoldDB" id="A0AAJ4XM97"/>
<name>A0AAJ4XM97_9BASI</name>
<feature type="domain" description="Adenylate kinase active site lid" evidence="5">
    <location>
        <begin position="169"/>
        <end position="204"/>
    </location>
</feature>
<reference evidence="6" key="1">
    <citation type="submission" date="2023-10" db="EMBL/GenBank/DDBJ databases">
        <authorList>
            <person name="Guldener U."/>
        </authorList>
    </citation>
    <scope>NUCLEOTIDE SEQUENCE</scope>
    <source>
        <strain evidence="6">Mp4</strain>
    </source>
</reference>
<dbReference type="CDD" id="cd01428">
    <property type="entry name" value="ADK"/>
    <property type="match status" value="1"/>
</dbReference>
<dbReference type="PROSITE" id="PS00113">
    <property type="entry name" value="ADENYLATE_KINASE"/>
    <property type="match status" value="1"/>
</dbReference>
<keyword evidence="7" id="KW-1185">Reference proteome</keyword>
<organism evidence="6 7">
    <name type="scientific">Melanopsichium pennsylvanicum</name>
    <dbReference type="NCBI Taxonomy" id="63383"/>
    <lineage>
        <taxon>Eukaryota</taxon>
        <taxon>Fungi</taxon>
        <taxon>Dikarya</taxon>
        <taxon>Basidiomycota</taxon>
        <taxon>Ustilaginomycotina</taxon>
        <taxon>Ustilaginomycetes</taxon>
        <taxon>Ustilaginales</taxon>
        <taxon>Ustilaginaceae</taxon>
        <taxon>Melanopsichium</taxon>
    </lineage>
</organism>
<evidence type="ECO:0000256" key="3">
    <source>
        <dbReference type="ARBA" id="ARBA00022777"/>
    </source>
</evidence>
<evidence type="ECO:0000259" key="5">
    <source>
        <dbReference type="Pfam" id="PF05191"/>
    </source>
</evidence>
<keyword evidence="3 4" id="KW-0418">Kinase</keyword>
<keyword evidence="1 4" id="KW-0808">Transferase</keyword>
<dbReference type="Gene3D" id="3.40.50.300">
    <property type="entry name" value="P-loop containing nucleotide triphosphate hydrolases"/>
    <property type="match status" value="1"/>
</dbReference>
<accession>A0AAJ4XM97</accession>
<sequence>MTTHFGLRSIRPSYFQHATTSAVSLSSTIRALSTTHNGKCDSQMRMLIVGSPGSGKGTQSTRLLKHYSFSVLSAGDVLRSHIQRKTQIGQRADSVIKAGGLMPDEVMMDLIGTEVQTLQHEDWLLDGFPRTLGQAQMLDQMLDRQGKPLKLIINLDVPEHVILDRILQRWTHLPSGRVYNLSYNPPKVQGKDDITGEPLSKRQDDNVETFGKRLSSFHAQTDPMLQHYRNKSGSIIDVDCRTETNIDVARGKGDQLFVNLRGDTSNQIWPHLLSIVRSRFPHLNPPTSR</sequence>
<dbReference type="EMBL" id="OAPG01000010">
    <property type="protein sequence ID" value="SNX85404.1"/>
    <property type="molecule type" value="Genomic_DNA"/>
</dbReference>
<evidence type="ECO:0000313" key="6">
    <source>
        <dbReference type="EMBL" id="SNX85404.1"/>
    </source>
</evidence>
<keyword evidence="2" id="KW-0547">Nucleotide-binding</keyword>
<comment type="caution">
    <text evidence="6">The sequence shown here is derived from an EMBL/GenBank/DDBJ whole genome shotgun (WGS) entry which is preliminary data.</text>
</comment>
<dbReference type="InterPro" id="IPR027417">
    <property type="entry name" value="P-loop_NTPase"/>
</dbReference>
<comment type="similarity">
    <text evidence="4">Belongs to the adenylate kinase family.</text>
</comment>
<evidence type="ECO:0000313" key="7">
    <source>
        <dbReference type="Proteomes" id="UP001294444"/>
    </source>
</evidence>
<evidence type="ECO:0000256" key="2">
    <source>
        <dbReference type="ARBA" id="ARBA00022741"/>
    </source>
</evidence>
<dbReference type="NCBIfam" id="TIGR01351">
    <property type="entry name" value="adk"/>
    <property type="match status" value="1"/>
</dbReference>
<dbReference type="FunFam" id="3.40.50.300:FF:000106">
    <property type="entry name" value="Adenylate kinase mitochondrial"/>
    <property type="match status" value="1"/>
</dbReference>
<evidence type="ECO:0000256" key="4">
    <source>
        <dbReference type="RuleBase" id="RU003330"/>
    </source>
</evidence>
<dbReference type="Pfam" id="PF05191">
    <property type="entry name" value="ADK_lid"/>
    <property type="match status" value="1"/>
</dbReference>
<dbReference type="Pfam" id="PF00406">
    <property type="entry name" value="ADK"/>
    <property type="match status" value="1"/>
</dbReference>
<dbReference type="PANTHER" id="PTHR23359">
    <property type="entry name" value="NUCLEOTIDE KINASE"/>
    <property type="match status" value="1"/>
</dbReference>